<reference evidence="1" key="1">
    <citation type="journal article" date="2022" name="bioRxiv">
        <title>Sequencing and chromosome-scale assembly of the giantPleurodeles waltlgenome.</title>
        <authorList>
            <person name="Brown T."/>
            <person name="Elewa A."/>
            <person name="Iarovenko S."/>
            <person name="Subramanian E."/>
            <person name="Araus A.J."/>
            <person name="Petzold A."/>
            <person name="Susuki M."/>
            <person name="Suzuki K.-i.T."/>
            <person name="Hayashi T."/>
            <person name="Toyoda A."/>
            <person name="Oliveira C."/>
            <person name="Osipova E."/>
            <person name="Leigh N.D."/>
            <person name="Simon A."/>
            <person name="Yun M.H."/>
        </authorList>
    </citation>
    <scope>NUCLEOTIDE SEQUENCE</scope>
    <source>
        <strain evidence="1">20211129_DDA</strain>
        <tissue evidence="1">Liver</tissue>
    </source>
</reference>
<evidence type="ECO:0000313" key="1">
    <source>
        <dbReference type="EMBL" id="KAJ1110318.1"/>
    </source>
</evidence>
<gene>
    <name evidence="1" type="ORF">NDU88_007671</name>
</gene>
<protein>
    <submittedName>
        <fullName evidence="1">Uncharacterized protein</fullName>
    </submittedName>
</protein>
<proteinExistence type="predicted"/>
<dbReference type="AlphaFoldDB" id="A0AAV7N2Q0"/>
<organism evidence="1 2">
    <name type="scientific">Pleurodeles waltl</name>
    <name type="common">Iberian ribbed newt</name>
    <dbReference type="NCBI Taxonomy" id="8319"/>
    <lineage>
        <taxon>Eukaryota</taxon>
        <taxon>Metazoa</taxon>
        <taxon>Chordata</taxon>
        <taxon>Craniata</taxon>
        <taxon>Vertebrata</taxon>
        <taxon>Euteleostomi</taxon>
        <taxon>Amphibia</taxon>
        <taxon>Batrachia</taxon>
        <taxon>Caudata</taxon>
        <taxon>Salamandroidea</taxon>
        <taxon>Salamandridae</taxon>
        <taxon>Pleurodelinae</taxon>
        <taxon>Pleurodeles</taxon>
    </lineage>
</organism>
<dbReference type="EMBL" id="JANPWB010000013">
    <property type="protein sequence ID" value="KAJ1110318.1"/>
    <property type="molecule type" value="Genomic_DNA"/>
</dbReference>
<dbReference type="Proteomes" id="UP001066276">
    <property type="component" value="Chromosome 9"/>
</dbReference>
<sequence length="112" mass="11991">MLHLLTGAPELSSVDPEDSVNSVKASNLCTAPAPAEALENITAAASSAFHPPGAFRCFRPRPRHCEEGRSGAHPALHTDGRSRRSGLLRAQWAEHRGAADVADRCWMPIKLG</sequence>
<name>A0AAV7N2Q0_PLEWA</name>
<keyword evidence="2" id="KW-1185">Reference proteome</keyword>
<comment type="caution">
    <text evidence="1">The sequence shown here is derived from an EMBL/GenBank/DDBJ whole genome shotgun (WGS) entry which is preliminary data.</text>
</comment>
<accession>A0AAV7N2Q0</accession>
<evidence type="ECO:0000313" key="2">
    <source>
        <dbReference type="Proteomes" id="UP001066276"/>
    </source>
</evidence>